<evidence type="ECO:0000313" key="4">
    <source>
        <dbReference type="Proteomes" id="UP001150217"/>
    </source>
</evidence>
<feature type="chain" id="PRO_5047088146" evidence="2">
    <location>
        <begin position="23"/>
        <end position="168"/>
    </location>
</feature>
<evidence type="ECO:0000256" key="2">
    <source>
        <dbReference type="SAM" id="SignalP"/>
    </source>
</evidence>
<gene>
    <name evidence="3" type="ORF">C8R41DRAFT_449081</name>
</gene>
<dbReference type="EMBL" id="JANVFT010000054">
    <property type="protein sequence ID" value="KAJ4484435.1"/>
    <property type="molecule type" value="Genomic_DNA"/>
</dbReference>
<keyword evidence="2" id="KW-0732">Signal</keyword>
<organism evidence="3 4">
    <name type="scientific">Lentinula lateritia</name>
    <dbReference type="NCBI Taxonomy" id="40482"/>
    <lineage>
        <taxon>Eukaryota</taxon>
        <taxon>Fungi</taxon>
        <taxon>Dikarya</taxon>
        <taxon>Basidiomycota</taxon>
        <taxon>Agaricomycotina</taxon>
        <taxon>Agaricomycetes</taxon>
        <taxon>Agaricomycetidae</taxon>
        <taxon>Agaricales</taxon>
        <taxon>Marasmiineae</taxon>
        <taxon>Omphalotaceae</taxon>
        <taxon>Lentinula</taxon>
    </lineage>
</organism>
<evidence type="ECO:0000313" key="3">
    <source>
        <dbReference type="EMBL" id="KAJ4484435.1"/>
    </source>
</evidence>
<protein>
    <submittedName>
        <fullName evidence="3">Uncharacterized protein</fullName>
    </submittedName>
</protein>
<evidence type="ECO:0000256" key="1">
    <source>
        <dbReference type="SAM" id="MobiDB-lite"/>
    </source>
</evidence>
<keyword evidence="4" id="KW-1185">Reference proteome</keyword>
<feature type="signal peptide" evidence="2">
    <location>
        <begin position="1"/>
        <end position="22"/>
    </location>
</feature>
<proteinExistence type="predicted"/>
<dbReference type="Proteomes" id="UP001150217">
    <property type="component" value="Unassembled WGS sequence"/>
</dbReference>
<sequence>MVFSCSIITALIAAGAASSALAVPINARDLDDRRFHNVGEPQWQSSHRHHEDQFGGSRHRHHELLGGDEFEFEEHHPHSHHQGDDEFEVKIEDNYVEGGLGVEHHHHHPHNSHSYVHHHQAEVVSVSLEQKVEFSLKFGPYSTNAIKNRSSTIPWACRTRLGLTRPHC</sequence>
<feature type="region of interest" description="Disordered" evidence="1">
    <location>
        <begin position="39"/>
        <end position="60"/>
    </location>
</feature>
<comment type="caution">
    <text evidence="3">The sequence shown here is derived from an EMBL/GenBank/DDBJ whole genome shotgun (WGS) entry which is preliminary data.</text>
</comment>
<reference evidence="3" key="1">
    <citation type="submission" date="2022-08" db="EMBL/GenBank/DDBJ databases">
        <title>A Global Phylogenomic Analysis of the Shiitake Genus Lentinula.</title>
        <authorList>
            <consortium name="DOE Joint Genome Institute"/>
            <person name="Sierra-Patev S."/>
            <person name="Min B."/>
            <person name="Naranjo-Ortiz M."/>
            <person name="Looney B."/>
            <person name="Konkel Z."/>
            <person name="Slot J.C."/>
            <person name="Sakamoto Y."/>
            <person name="Steenwyk J.L."/>
            <person name="Rokas A."/>
            <person name="Carro J."/>
            <person name="Camarero S."/>
            <person name="Ferreira P."/>
            <person name="Molpeceres G."/>
            <person name="Ruiz-Duenas F.J."/>
            <person name="Serrano A."/>
            <person name="Henrissat B."/>
            <person name="Drula E."/>
            <person name="Hughes K.W."/>
            <person name="Mata J.L."/>
            <person name="Ishikawa N.K."/>
            <person name="Vargas-Isla R."/>
            <person name="Ushijima S."/>
            <person name="Smith C.A."/>
            <person name="Ahrendt S."/>
            <person name="Andreopoulos W."/>
            <person name="He G."/>
            <person name="Labutti K."/>
            <person name="Lipzen A."/>
            <person name="Ng V."/>
            <person name="Riley R."/>
            <person name="Sandor L."/>
            <person name="Barry K."/>
            <person name="Martinez A.T."/>
            <person name="Xiao Y."/>
            <person name="Gibbons J.G."/>
            <person name="Terashima K."/>
            <person name="Grigoriev I.V."/>
            <person name="Hibbett D.S."/>
        </authorList>
    </citation>
    <scope>NUCLEOTIDE SEQUENCE</scope>
    <source>
        <strain evidence="3">RHP3577 ss4</strain>
    </source>
</reference>
<name>A0ABQ8VCB0_9AGAR</name>
<accession>A0ABQ8VCB0</accession>